<comment type="caution">
    <text evidence="1">The sequence shown here is derived from an EMBL/GenBank/DDBJ whole genome shotgun (WGS) entry which is preliminary data.</text>
</comment>
<name>A0A3R9P7N5_9BACT</name>
<evidence type="ECO:0000313" key="2">
    <source>
        <dbReference type="Proteomes" id="UP000270291"/>
    </source>
</evidence>
<dbReference type="EMBL" id="RWIU01000001">
    <property type="protein sequence ID" value="RSK46001.1"/>
    <property type="molecule type" value="Genomic_DNA"/>
</dbReference>
<organism evidence="1 2">
    <name type="scientific">Hymenobacter perfusus</name>
    <dbReference type="NCBI Taxonomy" id="1236770"/>
    <lineage>
        <taxon>Bacteria</taxon>
        <taxon>Pseudomonadati</taxon>
        <taxon>Bacteroidota</taxon>
        <taxon>Cytophagia</taxon>
        <taxon>Cytophagales</taxon>
        <taxon>Hymenobacteraceae</taxon>
        <taxon>Hymenobacter</taxon>
    </lineage>
</organism>
<proteinExistence type="predicted"/>
<dbReference type="AlphaFoldDB" id="A0A3R9P7N5"/>
<dbReference type="RefSeq" id="WP_125435286.1">
    <property type="nucleotide sequence ID" value="NZ_RWIU01000001.1"/>
</dbReference>
<sequence>MPSSLLTLTPRPDLGILVARWADDAPTPLLQADYAELLALARQHGLSRWLLDVRRRDQLNPELGQWTTHVFYPLAAAQLLPQPLRIAVHCSPGRLAVYQDNPTQQQYLAYGLAEDREYELRLFIEEGPAMDWLLA</sequence>
<evidence type="ECO:0000313" key="1">
    <source>
        <dbReference type="EMBL" id="RSK46001.1"/>
    </source>
</evidence>
<gene>
    <name evidence="1" type="ORF">EI293_02155</name>
</gene>
<accession>A0A3R9P7N5</accession>
<dbReference type="OrthoDB" id="884362at2"/>
<keyword evidence="2" id="KW-1185">Reference proteome</keyword>
<reference evidence="1 2" key="1">
    <citation type="submission" date="2018-12" db="EMBL/GenBank/DDBJ databases">
        <authorList>
            <person name="Feng G."/>
            <person name="Zhu H."/>
        </authorList>
    </citation>
    <scope>NUCLEOTIDE SEQUENCE [LARGE SCALE GENOMIC DNA]</scope>
    <source>
        <strain evidence="1 2">LMG 26000</strain>
    </source>
</reference>
<protein>
    <submittedName>
        <fullName evidence="1">Uncharacterized protein</fullName>
    </submittedName>
</protein>
<dbReference type="Proteomes" id="UP000270291">
    <property type="component" value="Unassembled WGS sequence"/>
</dbReference>